<protein>
    <submittedName>
        <fullName evidence="4">2-polyprenyl-6-methoxyphenol hydroxylase-like FAD-dependent oxidoreductase</fullName>
    </submittedName>
</protein>
<dbReference type="PRINTS" id="PR00420">
    <property type="entry name" value="RNGMNOXGNASE"/>
</dbReference>
<dbReference type="PANTHER" id="PTHR13789">
    <property type="entry name" value="MONOOXYGENASE"/>
    <property type="match status" value="1"/>
</dbReference>
<reference evidence="4" key="1">
    <citation type="submission" date="2020-10" db="EMBL/GenBank/DDBJ databases">
        <title>Sequencing the genomes of 1000 actinobacteria strains.</title>
        <authorList>
            <person name="Klenk H.-P."/>
        </authorList>
    </citation>
    <scope>NUCLEOTIDE SEQUENCE</scope>
    <source>
        <strain evidence="4">DSM 45354</strain>
    </source>
</reference>
<proteinExistence type="predicted"/>
<evidence type="ECO:0000313" key="5">
    <source>
        <dbReference type="Proteomes" id="UP000638648"/>
    </source>
</evidence>
<evidence type="ECO:0000259" key="3">
    <source>
        <dbReference type="Pfam" id="PF01494"/>
    </source>
</evidence>
<dbReference type="SUPFAM" id="SSF51905">
    <property type="entry name" value="FAD/NAD(P)-binding domain"/>
    <property type="match status" value="1"/>
</dbReference>
<dbReference type="Pfam" id="PF01494">
    <property type="entry name" value="FAD_binding_3"/>
    <property type="match status" value="1"/>
</dbReference>
<dbReference type="EMBL" id="JADBEM010000001">
    <property type="protein sequence ID" value="MBE1603291.1"/>
    <property type="molecule type" value="Genomic_DNA"/>
</dbReference>
<name>A0A927MMA8_9ACTN</name>
<dbReference type="InterPro" id="IPR050493">
    <property type="entry name" value="FAD-dep_Monooxygenase_BioMet"/>
</dbReference>
<keyword evidence="1" id="KW-0560">Oxidoreductase</keyword>
<gene>
    <name evidence="4" type="ORF">HEB94_000139</name>
</gene>
<dbReference type="PANTHER" id="PTHR13789:SF309">
    <property type="entry name" value="PUTATIVE (AFU_ORTHOLOGUE AFUA_6G14510)-RELATED"/>
    <property type="match status" value="1"/>
</dbReference>
<feature type="domain" description="FAD-binding" evidence="3">
    <location>
        <begin position="17"/>
        <end position="353"/>
    </location>
</feature>
<dbReference type="Gene3D" id="3.50.50.60">
    <property type="entry name" value="FAD/NAD(P)-binding domain"/>
    <property type="match status" value="1"/>
</dbReference>
<evidence type="ECO:0000256" key="1">
    <source>
        <dbReference type="ARBA" id="ARBA00023002"/>
    </source>
</evidence>
<dbReference type="RefSeq" id="WP_192748161.1">
    <property type="nucleotide sequence ID" value="NZ_BAABJL010000055.1"/>
</dbReference>
<evidence type="ECO:0000256" key="2">
    <source>
        <dbReference type="ARBA" id="ARBA00023033"/>
    </source>
</evidence>
<dbReference type="Proteomes" id="UP000638648">
    <property type="component" value="Unassembled WGS sequence"/>
</dbReference>
<keyword evidence="2" id="KW-0503">Monooxygenase</keyword>
<organism evidence="4 5">
    <name type="scientific">Actinopolymorpha pittospori</name>
    <dbReference type="NCBI Taxonomy" id="648752"/>
    <lineage>
        <taxon>Bacteria</taxon>
        <taxon>Bacillati</taxon>
        <taxon>Actinomycetota</taxon>
        <taxon>Actinomycetes</taxon>
        <taxon>Propionibacteriales</taxon>
        <taxon>Actinopolymorphaceae</taxon>
        <taxon>Actinopolymorpha</taxon>
    </lineage>
</organism>
<dbReference type="AlphaFoldDB" id="A0A927MMA8"/>
<dbReference type="GO" id="GO:0071949">
    <property type="term" value="F:FAD binding"/>
    <property type="evidence" value="ECO:0007669"/>
    <property type="project" value="InterPro"/>
</dbReference>
<dbReference type="InterPro" id="IPR036188">
    <property type="entry name" value="FAD/NAD-bd_sf"/>
</dbReference>
<dbReference type="InterPro" id="IPR002938">
    <property type="entry name" value="FAD-bd"/>
</dbReference>
<comment type="caution">
    <text evidence="4">The sequence shown here is derived from an EMBL/GenBank/DDBJ whole genome shotgun (WGS) entry which is preliminary data.</text>
</comment>
<keyword evidence="5" id="KW-1185">Reference proteome</keyword>
<sequence>MRSSEGGSPSSGVSRSAVVVGAGIGGLTAAVALRRIGWHVTVLERATAIATVGAGLSLWPNAVRVLALLDLDEAVASHAVSAVIRANMRNPNGRWVRHAHPCDVKVLVVHRADLHQVLRGALPQEALRTDATVVAVTEKDGEKDGAQDRVTVTYESQGARQEVTADLVVAADGIDSAIRRQLWPDHPVARFQRRTIWRGVTEPDGVWPITESLTLGRGAQFGLLPLTDHRVYWFLVVNADQPGQGYGDEHAEVRRRVDGWHDPIPVLVEATRPDRVLHNDNFDLDPLPTFVHGRTVLLGDAAHAMTPDLGQGGCQAIEDAVVLADALLTNRDLSGALASYDQQRRTRAQAVAAAARQSNARNCNDSAVAYAMTNLVAQLTPQGLWRKLTAEWSTWTPPTALRTGASRRRT</sequence>
<evidence type="ECO:0000313" key="4">
    <source>
        <dbReference type="EMBL" id="MBE1603291.1"/>
    </source>
</evidence>
<dbReference type="GO" id="GO:0004497">
    <property type="term" value="F:monooxygenase activity"/>
    <property type="evidence" value="ECO:0007669"/>
    <property type="project" value="UniProtKB-KW"/>
</dbReference>
<accession>A0A927MMA8</accession>